<dbReference type="InterPro" id="IPR036259">
    <property type="entry name" value="MFS_trans_sf"/>
</dbReference>
<comment type="subcellular location">
    <subcellularLocation>
        <location evidence="1">Cell membrane</location>
        <topology evidence="1">Multi-pass membrane protein</topology>
    </subcellularLocation>
</comment>
<proteinExistence type="predicted"/>
<evidence type="ECO:0000313" key="9">
    <source>
        <dbReference type="Proteomes" id="UP001597189"/>
    </source>
</evidence>
<dbReference type="InterPro" id="IPR052524">
    <property type="entry name" value="MFS_Cyanate_Porter"/>
</dbReference>
<dbReference type="RefSeq" id="WP_373306119.1">
    <property type="nucleotide sequence ID" value="NZ_BOLN01000017.1"/>
</dbReference>
<feature type="transmembrane region" description="Helical" evidence="6">
    <location>
        <begin position="44"/>
        <end position="64"/>
    </location>
</feature>
<feature type="transmembrane region" description="Helical" evidence="6">
    <location>
        <begin position="363"/>
        <end position="385"/>
    </location>
</feature>
<feature type="transmembrane region" description="Helical" evidence="6">
    <location>
        <begin position="132"/>
        <end position="154"/>
    </location>
</feature>
<evidence type="ECO:0000256" key="1">
    <source>
        <dbReference type="ARBA" id="ARBA00004651"/>
    </source>
</evidence>
<keyword evidence="5 6" id="KW-0472">Membrane</keyword>
<dbReference type="CDD" id="cd17339">
    <property type="entry name" value="MFS_NIMT_CynX_like"/>
    <property type="match status" value="1"/>
</dbReference>
<evidence type="ECO:0000256" key="5">
    <source>
        <dbReference type="ARBA" id="ARBA00023136"/>
    </source>
</evidence>
<evidence type="ECO:0000256" key="6">
    <source>
        <dbReference type="SAM" id="Phobius"/>
    </source>
</evidence>
<feature type="transmembrane region" description="Helical" evidence="6">
    <location>
        <begin position="209"/>
        <end position="230"/>
    </location>
</feature>
<name>A0ABW4D7Q3_9LACO</name>
<comment type="caution">
    <text evidence="8">The sequence shown here is derived from an EMBL/GenBank/DDBJ whole genome shotgun (WGS) entry which is preliminary data.</text>
</comment>
<keyword evidence="9" id="KW-1185">Reference proteome</keyword>
<dbReference type="InterPro" id="IPR011701">
    <property type="entry name" value="MFS"/>
</dbReference>
<dbReference type="Pfam" id="PF07690">
    <property type="entry name" value="MFS_1"/>
    <property type="match status" value="1"/>
</dbReference>
<feature type="transmembrane region" description="Helical" evidence="6">
    <location>
        <begin position="334"/>
        <end position="357"/>
    </location>
</feature>
<keyword evidence="3 6" id="KW-0812">Transmembrane</keyword>
<feature type="transmembrane region" description="Helical" evidence="6">
    <location>
        <begin position="242"/>
        <end position="265"/>
    </location>
</feature>
<dbReference type="Gene3D" id="1.20.1250.20">
    <property type="entry name" value="MFS general substrate transporter like domains"/>
    <property type="match status" value="1"/>
</dbReference>
<organism evidence="8 9">
    <name type="scientific">Levilactobacillus lanxiensis</name>
    <dbReference type="NCBI Taxonomy" id="2799568"/>
    <lineage>
        <taxon>Bacteria</taxon>
        <taxon>Bacillati</taxon>
        <taxon>Bacillota</taxon>
        <taxon>Bacilli</taxon>
        <taxon>Lactobacillales</taxon>
        <taxon>Lactobacillaceae</taxon>
        <taxon>Levilactobacillus</taxon>
    </lineage>
</organism>
<keyword evidence="4 6" id="KW-1133">Transmembrane helix</keyword>
<reference evidence="9" key="1">
    <citation type="journal article" date="2019" name="Int. J. Syst. Evol. Microbiol.">
        <title>The Global Catalogue of Microorganisms (GCM) 10K type strain sequencing project: providing services to taxonomists for standard genome sequencing and annotation.</title>
        <authorList>
            <consortium name="The Broad Institute Genomics Platform"/>
            <consortium name="The Broad Institute Genome Sequencing Center for Infectious Disease"/>
            <person name="Wu L."/>
            <person name="Ma J."/>
        </authorList>
    </citation>
    <scope>NUCLEOTIDE SEQUENCE [LARGE SCALE GENOMIC DNA]</scope>
    <source>
        <strain evidence="9">CCM 8979</strain>
    </source>
</reference>
<feature type="domain" description="Major facilitator superfamily (MFS) profile" evidence="7">
    <location>
        <begin position="9"/>
        <end position="390"/>
    </location>
</feature>
<evidence type="ECO:0000256" key="3">
    <source>
        <dbReference type="ARBA" id="ARBA00022692"/>
    </source>
</evidence>
<feature type="transmembrane region" description="Helical" evidence="6">
    <location>
        <begin position="98"/>
        <end position="120"/>
    </location>
</feature>
<feature type="transmembrane region" description="Helical" evidence="6">
    <location>
        <begin position="160"/>
        <end position="178"/>
    </location>
</feature>
<evidence type="ECO:0000313" key="8">
    <source>
        <dbReference type="EMBL" id="MFD1456691.1"/>
    </source>
</evidence>
<keyword evidence="2" id="KW-0813">Transport</keyword>
<feature type="transmembrane region" description="Helical" evidence="6">
    <location>
        <begin position="298"/>
        <end position="322"/>
    </location>
</feature>
<feature type="transmembrane region" description="Helical" evidence="6">
    <location>
        <begin position="7"/>
        <end position="24"/>
    </location>
</feature>
<feature type="transmembrane region" description="Helical" evidence="6">
    <location>
        <begin position="272"/>
        <end position="292"/>
    </location>
</feature>
<accession>A0ABW4D7Q3</accession>
<feature type="transmembrane region" description="Helical" evidence="6">
    <location>
        <begin position="76"/>
        <end position="92"/>
    </location>
</feature>
<gene>
    <name evidence="8" type="ORF">ACFQ44_13610</name>
</gene>
<dbReference type="SUPFAM" id="SSF103473">
    <property type="entry name" value="MFS general substrate transporter"/>
    <property type="match status" value="1"/>
</dbReference>
<protein>
    <submittedName>
        <fullName evidence="8">CynX/NimT family MFS transporter</fullName>
    </submittedName>
</protein>
<evidence type="ECO:0000259" key="7">
    <source>
        <dbReference type="PROSITE" id="PS50850"/>
    </source>
</evidence>
<dbReference type="EMBL" id="JBHTOD010000017">
    <property type="protein sequence ID" value="MFD1456691.1"/>
    <property type="molecule type" value="Genomic_DNA"/>
</dbReference>
<evidence type="ECO:0000256" key="4">
    <source>
        <dbReference type="ARBA" id="ARBA00022989"/>
    </source>
</evidence>
<dbReference type="InterPro" id="IPR020846">
    <property type="entry name" value="MFS_dom"/>
</dbReference>
<evidence type="ECO:0000256" key="2">
    <source>
        <dbReference type="ARBA" id="ARBA00022448"/>
    </source>
</evidence>
<dbReference type="PANTHER" id="PTHR23523">
    <property type="match status" value="1"/>
</dbReference>
<sequence>MSQPKRSWFLFSMMLIAANLRLPITLMPPLLPSLEKTLHLPSSLAGLLTSIPLVTFAIFSPIIVKLAHRWGNERTVFTLFLLLIAGSYLRIIPTIAALFLGTFLVGIGADSGNVLVPALIKEHVPDQIQLGTSLYTLSMLLVGALGTAAAGYLISHVSFGLTQGLLGLLSIMAALAWLPNLRGHRPTPLTAEQRAAKPHYQSVWHQRSGWLITLFFGLQSLVYYVLLTWLPSILTAHGVSTIVASNLLTLFQLSGLPLAFLVPYLYNRRHGLAALLAIMTLGYVVAPLTFLVPTQSLGFLATMALISGLGSGVAFNLSIMFFTEKTTNPYQTAAISGMAQSAGYLLAAVGPILFGFLEETTHSWTPVIGLLVAFALALTLTGIVVQRHGTIAD</sequence>
<dbReference type="Proteomes" id="UP001597189">
    <property type="component" value="Unassembled WGS sequence"/>
</dbReference>
<dbReference type="PROSITE" id="PS50850">
    <property type="entry name" value="MFS"/>
    <property type="match status" value="1"/>
</dbReference>
<dbReference type="PANTHER" id="PTHR23523:SF2">
    <property type="entry name" value="2-NITROIMIDAZOLE TRANSPORTER"/>
    <property type="match status" value="1"/>
</dbReference>